<dbReference type="PROSITE" id="PS50275">
    <property type="entry name" value="SAC"/>
    <property type="match status" value="1"/>
</dbReference>
<dbReference type="PANTHER" id="PTHR45662:SF7">
    <property type="entry name" value="SACI DOMAIN PROTEIN (AFU_ORTHOLOGUE AFUA_1G15890)"/>
    <property type="match status" value="1"/>
</dbReference>
<evidence type="ECO:0000256" key="1">
    <source>
        <dbReference type="SAM" id="MobiDB-lite"/>
    </source>
</evidence>
<comment type="caution">
    <text evidence="3">The sequence shown here is derived from an EMBL/GenBank/DDBJ whole genome shotgun (WGS) entry which is preliminary data.</text>
</comment>
<dbReference type="GO" id="GO:0005783">
    <property type="term" value="C:endoplasmic reticulum"/>
    <property type="evidence" value="ECO:0007669"/>
    <property type="project" value="TreeGrafter"/>
</dbReference>
<organism evidence="3 4">
    <name type="scientific">Glutinoglossum americanum</name>
    <dbReference type="NCBI Taxonomy" id="1670608"/>
    <lineage>
        <taxon>Eukaryota</taxon>
        <taxon>Fungi</taxon>
        <taxon>Dikarya</taxon>
        <taxon>Ascomycota</taxon>
        <taxon>Pezizomycotina</taxon>
        <taxon>Geoglossomycetes</taxon>
        <taxon>Geoglossales</taxon>
        <taxon>Geoglossaceae</taxon>
        <taxon>Glutinoglossum</taxon>
    </lineage>
</organism>
<feature type="region of interest" description="Disordered" evidence="1">
    <location>
        <begin position="392"/>
        <end position="411"/>
    </location>
</feature>
<gene>
    <name evidence="3" type="ORF">FGG08_002400</name>
</gene>
<keyword evidence="4" id="KW-1185">Reference proteome</keyword>
<dbReference type="Proteomes" id="UP000698800">
    <property type="component" value="Unassembled WGS sequence"/>
</dbReference>
<dbReference type="GO" id="GO:0046856">
    <property type="term" value="P:phosphatidylinositol dephosphorylation"/>
    <property type="evidence" value="ECO:0007669"/>
    <property type="project" value="TreeGrafter"/>
</dbReference>
<protein>
    <recommendedName>
        <fullName evidence="2">SAC domain-containing protein</fullName>
    </recommendedName>
</protein>
<dbReference type="Pfam" id="PF02383">
    <property type="entry name" value="Syja_N"/>
    <property type="match status" value="1"/>
</dbReference>
<dbReference type="EMBL" id="JAGHQL010000036">
    <property type="protein sequence ID" value="KAH0543236.1"/>
    <property type="molecule type" value="Genomic_DNA"/>
</dbReference>
<name>A0A9P8I4P8_9PEZI</name>
<dbReference type="AlphaFoldDB" id="A0A9P8I4P8"/>
<feature type="compositionally biased region" description="Low complexity" evidence="1">
    <location>
        <begin position="139"/>
        <end position="151"/>
    </location>
</feature>
<reference evidence="3" key="1">
    <citation type="submission" date="2021-03" db="EMBL/GenBank/DDBJ databases">
        <title>Comparative genomics and phylogenomic investigation of the class Geoglossomycetes provide insights into ecological specialization and systematics.</title>
        <authorList>
            <person name="Melie T."/>
            <person name="Pirro S."/>
            <person name="Miller A.N."/>
            <person name="Quandt A."/>
        </authorList>
    </citation>
    <scope>NUCLEOTIDE SEQUENCE</scope>
    <source>
        <strain evidence="3">GBOQ0MN5Z8</strain>
    </source>
</reference>
<feature type="compositionally biased region" description="Basic and acidic residues" evidence="1">
    <location>
        <begin position="393"/>
        <end position="406"/>
    </location>
</feature>
<dbReference type="InterPro" id="IPR002013">
    <property type="entry name" value="SAC_dom"/>
</dbReference>
<proteinExistence type="predicted"/>
<feature type="region of interest" description="Disordered" evidence="1">
    <location>
        <begin position="244"/>
        <end position="269"/>
    </location>
</feature>
<dbReference type="OrthoDB" id="405996at2759"/>
<feature type="domain" description="SAC" evidence="2">
    <location>
        <begin position="290"/>
        <end position="545"/>
    </location>
</feature>
<evidence type="ECO:0000259" key="2">
    <source>
        <dbReference type="PROSITE" id="PS50275"/>
    </source>
</evidence>
<accession>A0A9P8I4P8</accession>
<feature type="region of interest" description="Disordered" evidence="1">
    <location>
        <begin position="132"/>
        <end position="175"/>
    </location>
</feature>
<dbReference type="PANTHER" id="PTHR45662">
    <property type="entry name" value="PHOSPHATIDYLINOSITIDE PHOSPHATASE SAC1"/>
    <property type="match status" value="1"/>
</dbReference>
<evidence type="ECO:0000313" key="4">
    <source>
        <dbReference type="Proteomes" id="UP000698800"/>
    </source>
</evidence>
<evidence type="ECO:0000313" key="3">
    <source>
        <dbReference type="EMBL" id="KAH0543236.1"/>
    </source>
</evidence>
<sequence>MRRLLIVAAVDGLVLQPLGQRNSFNPPAVEISYNTNSISPLRAYNPDNAVSSFEAHGVVGMENLILRLLNVSSNSFLITISGRQQVAQIRGKSIFVITGVALIPLASQAEASAAIIETRDSFQRSHKIVGEVGEHIDGSDSSSESTDGNGEFSDDDLCVPTPPELLPDTGGPRFRQRRTSIAEDVIGKKGLYGRFAEKWFSRKGWDMEKMRMQGMSTEDGVKGEELPVKKGDAALIKSVDIDRPVRPLGSEGQNKEQVMPEAGGVGRPPDGAASTLLPKLLRTTKLLLGSSRGFFYSYDHDITRNLESQDPNVSGIPLYKVADPLVSFISLHNYHVESQTRKFDLGHQYFWNRHLVLPFIEAGQHALVLPIMQGFVGQRTFSVSSPIRGITAKTKDPASDKVEANEHGGLLQEETRDASDTELLLTLISRRSVKRAGLRYLRRGVDDGGNTANSVETEQILSGPLWSPCGKVYSFVQMRGSIPLYFTQSPYSLKPVPIIQHSPSINQSAFKKHFSNLAGRYGDIQVVSLVEKNGIEAQVGMEYQKNIDILNHEGGAAGANARFEWFDFHAGNLDSNFPISRVLNANSAVVCRGMKFEKVSLLVDSLGHVLDEFGCTIKIGEKTQIRQRG</sequence>
<dbReference type="GO" id="GO:0043812">
    <property type="term" value="F:phosphatidylinositol-4-phosphate phosphatase activity"/>
    <property type="evidence" value="ECO:0007669"/>
    <property type="project" value="TreeGrafter"/>
</dbReference>